<feature type="compositionally biased region" description="Polar residues" evidence="1">
    <location>
        <begin position="1"/>
        <end position="14"/>
    </location>
</feature>
<dbReference type="AlphaFoldDB" id="A0AAV1QJU9"/>
<evidence type="ECO:0000313" key="3">
    <source>
        <dbReference type="Proteomes" id="UP001314229"/>
    </source>
</evidence>
<organism evidence="2 3">
    <name type="scientific">Scomber scombrus</name>
    <name type="common">Atlantic mackerel</name>
    <name type="synonym">Scomber vernalis</name>
    <dbReference type="NCBI Taxonomy" id="13677"/>
    <lineage>
        <taxon>Eukaryota</taxon>
        <taxon>Metazoa</taxon>
        <taxon>Chordata</taxon>
        <taxon>Craniata</taxon>
        <taxon>Vertebrata</taxon>
        <taxon>Euteleostomi</taxon>
        <taxon>Actinopterygii</taxon>
        <taxon>Neopterygii</taxon>
        <taxon>Teleostei</taxon>
        <taxon>Neoteleostei</taxon>
        <taxon>Acanthomorphata</taxon>
        <taxon>Pelagiaria</taxon>
        <taxon>Scombriformes</taxon>
        <taxon>Scombridae</taxon>
        <taxon>Scomber</taxon>
    </lineage>
</organism>
<feature type="non-terminal residue" evidence="2">
    <location>
        <position position="1"/>
    </location>
</feature>
<dbReference type="Proteomes" id="UP001314229">
    <property type="component" value="Unassembled WGS sequence"/>
</dbReference>
<dbReference type="EMBL" id="CAWUFR010002006">
    <property type="protein sequence ID" value="CAK6984622.1"/>
    <property type="molecule type" value="Genomic_DNA"/>
</dbReference>
<protein>
    <submittedName>
        <fullName evidence="2">Uncharacterized protein si:ch73-30l9.1 isoform X1</fullName>
    </submittedName>
</protein>
<dbReference type="EMBL" id="CAWUFR010002006">
    <property type="protein sequence ID" value="CAK6984621.1"/>
    <property type="molecule type" value="Genomic_DNA"/>
</dbReference>
<evidence type="ECO:0000313" key="2">
    <source>
        <dbReference type="EMBL" id="CAK6984622.1"/>
    </source>
</evidence>
<name>A0AAV1QJU9_SCOSC</name>
<proteinExistence type="predicted"/>
<gene>
    <name evidence="2" type="ORF">FSCOSCO3_A037059</name>
</gene>
<reference evidence="2 3" key="1">
    <citation type="submission" date="2024-01" db="EMBL/GenBank/DDBJ databases">
        <authorList>
            <person name="Alioto T."/>
            <person name="Alioto T."/>
            <person name="Gomez Garrido J."/>
        </authorList>
    </citation>
    <scope>NUCLEOTIDE SEQUENCE [LARGE SCALE GENOMIC DNA]</scope>
</reference>
<comment type="caution">
    <text evidence="2">The sequence shown here is derived from an EMBL/GenBank/DDBJ whole genome shotgun (WGS) entry which is preliminary data.</text>
</comment>
<feature type="region of interest" description="Disordered" evidence="1">
    <location>
        <begin position="1"/>
        <end position="24"/>
    </location>
</feature>
<accession>A0AAV1QJU9</accession>
<sequence>LQETSLGSGSTQLRDSGDCERCAPSQSSRLAAGWEHTLPITGHHGQFSLSLRERGVPEENLTRMAEDKIDKDIVKFLGEEELSVYIPRYGDRVFAKNWKDLSSSEMGDREERKKS</sequence>
<keyword evidence="3" id="KW-1185">Reference proteome</keyword>
<evidence type="ECO:0000256" key="1">
    <source>
        <dbReference type="SAM" id="MobiDB-lite"/>
    </source>
</evidence>